<feature type="domain" description="Helix-turn-helix" evidence="1">
    <location>
        <begin position="2"/>
        <end position="51"/>
    </location>
</feature>
<dbReference type="EMBL" id="CVRB01000002">
    <property type="protein sequence ID" value="CRK82002.1"/>
    <property type="molecule type" value="Genomic_DNA"/>
</dbReference>
<dbReference type="OrthoDB" id="2166477at2"/>
<sequence>MYLTVEETADYLSVSVPYVESLILQGKIRVLRDGDGEVLIYKDQFKTHFEQLEKYRKLVEELANEPVPEDVDIKDED</sequence>
<gene>
    <name evidence="2" type="primary">yoeD</name>
    <name evidence="2" type="ORF">BN000_01922</name>
</gene>
<evidence type="ECO:0000313" key="3">
    <source>
        <dbReference type="Proteomes" id="UP000199087"/>
    </source>
</evidence>
<name>A0A0U1NW80_9BACI</name>
<evidence type="ECO:0000259" key="1">
    <source>
        <dbReference type="Pfam" id="PF12728"/>
    </source>
</evidence>
<dbReference type="AlphaFoldDB" id="A0A0U1NW80"/>
<dbReference type="InterPro" id="IPR010093">
    <property type="entry name" value="SinI_DNA-bd"/>
</dbReference>
<dbReference type="Pfam" id="PF12728">
    <property type="entry name" value="HTH_17"/>
    <property type="match status" value="1"/>
</dbReference>
<accession>A0A0U1NW80</accession>
<reference evidence="3" key="1">
    <citation type="submission" date="2015-05" db="EMBL/GenBank/DDBJ databases">
        <authorList>
            <person name="Urmite Genomes"/>
        </authorList>
    </citation>
    <scope>NUCLEOTIDE SEQUENCE [LARGE SCALE GENOMIC DNA]</scope>
    <source>
        <strain evidence="3">LF1</strain>
    </source>
</reference>
<dbReference type="RefSeq" id="WP_090633667.1">
    <property type="nucleotide sequence ID" value="NZ_CVRB01000002.1"/>
</dbReference>
<dbReference type="STRING" id="1499688.BN000_01922"/>
<keyword evidence="3" id="KW-1185">Reference proteome</keyword>
<protein>
    <submittedName>
        <fullName evidence="2">Excisionase</fullName>
    </submittedName>
</protein>
<evidence type="ECO:0000313" key="2">
    <source>
        <dbReference type="EMBL" id="CRK82002.1"/>
    </source>
</evidence>
<organism evidence="2 3">
    <name type="scientific">Neobacillus massiliamazoniensis</name>
    <dbReference type="NCBI Taxonomy" id="1499688"/>
    <lineage>
        <taxon>Bacteria</taxon>
        <taxon>Bacillati</taxon>
        <taxon>Bacillota</taxon>
        <taxon>Bacilli</taxon>
        <taxon>Bacillales</taxon>
        <taxon>Bacillaceae</taxon>
        <taxon>Neobacillus</taxon>
    </lineage>
</organism>
<dbReference type="Proteomes" id="UP000199087">
    <property type="component" value="Unassembled WGS sequence"/>
</dbReference>
<dbReference type="GO" id="GO:0003677">
    <property type="term" value="F:DNA binding"/>
    <property type="evidence" value="ECO:0007669"/>
    <property type="project" value="InterPro"/>
</dbReference>
<dbReference type="InterPro" id="IPR041657">
    <property type="entry name" value="HTH_17"/>
</dbReference>
<dbReference type="NCBIfam" id="TIGR01764">
    <property type="entry name" value="excise"/>
    <property type="match status" value="1"/>
</dbReference>
<proteinExistence type="predicted"/>